<proteinExistence type="predicted"/>
<reference evidence="2" key="1">
    <citation type="submission" date="2016-07" db="EMBL/GenBank/DDBJ databases">
        <title>Nontailed viruses are major unrecognized killers of bacteria in the ocean.</title>
        <authorList>
            <person name="Kauffman K."/>
            <person name="Hussain F."/>
            <person name="Yang J."/>
            <person name="Arevalo P."/>
            <person name="Brown J."/>
            <person name="Cutler M."/>
            <person name="Kelly L."/>
            <person name="Polz M.F."/>
        </authorList>
    </citation>
    <scope>NUCLEOTIDE SEQUENCE [LARGE SCALE GENOMIC DNA]</scope>
    <source>
        <strain evidence="2">10N.261.51.B8</strain>
    </source>
</reference>
<sequence>MDDFILNIDVEAMYKSDNEDSLVIGINGNAFKGTEAIHNVGREVYEHLKDLQREEIKEHVGINAFIEENINLFFECYKSLLANLSENRNFILAFPDGESLSGDSLNKHVSSSSLEDIIHMGQCVQSSLKDEMDVSIVIWHKSGFHAAMFFWEVNRSFDEYFQYHEPSSMLEILNDCWLHRENMNNEIFASNKKKESARKAAKSRHAETESMKEEVLKIYDENKEQYRSVADASRKLSRVVPVTDRTIDKWIRQRKKLS</sequence>
<dbReference type="Proteomes" id="UP000235746">
    <property type="component" value="Unassembled WGS sequence"/>
</dbReference>
<dbReference type="RefSeq" id="WP_102578434.1">
    <property type="nucleotide sequence ID" value="NZ_MCYL01000002.1"/>
</dbReference>
<dbReference type="AlphaFoldDB" id="A0A2N7IMW2"/>
<organism evidence="1 2">
    <name type="scientific">Vibrio lentus</name>
    <dbReference type="NCBI Taxonomy" id="136468"/>
    <lineage>
        <taxon>Bacteria</taxon>
        <taxon>Pseudomonadati</taxon>
        <taxon>Pseudomonadota</taxon>
        <taxon>Gammaproteobacteria</taxon>
        <taxon>Vibrionales</taxon>
        <taxon>Vibrionaceae</taxon>
        <taxon>Vibrio</taxon>
    </lineage>
</organism>
<comment type="caution">
    <text evidence="1">The sequence shown here is derived from an EMBL/GenBank/DDBJ whole genome shotgun (WGS) entry which is preliminary data.</text>
</comment>
<gene>
    <name evidence="1" type="ORF">BCT74_03285</name>
</gene>
<name>A0A2N7IMW2_9VIBR</name>
<evidence type="ECO:0000313" key="2">
    <source>
        <dbReference type="Proteomes" id="UP000235746"/>
    </source>
</evidence>
<protein>
    <submittedName>
        <fullName evidence="1">Uncharacterized protein</fullName>
    </submittedName>
</protein>
<dbReference type="EMBL" id="MCYL01000002">
    <property type="protein sequence ID" value="PML59580.1"/>
    <property type="molecule type" value="Genomic_DNA"/>
</dbReference>
<accession>A0A2N7IMW2</accession>
<evidence type="ECO:0000313" key="1">
    <source>
        <dbReference type="EMBL" id="PML59580.1"/>
    </source>
</evidence>